<dbReference type="Pfam" id="PF03153">
    <property type="entry name" value="TFIIA"/>
    <property type="match status" value="2"/>
</dbReference>
<dbReference type="STRING" id="670386.D3B937"/>
<evidence type="ECO:0000256" key="4">
    <source>
        <dbReference type="ARBA" id="ARBA00023242"/>
    </source>
</evidence>
<evidence type="ECO:0000256" key="2">
    <source>
        <dbReference type="ARBA" id="ARBA00010059"/>
    </source>
</evidence>
<reference evidence="6 7" key="1">
    <citation type="journal article" date="2011" name="Genome Res.">
        <title>Phylogeny-wide analysis of social amoeba genomes highlights ancient origins for complex intercellular communication.</title>
        <authorList>
            <person name="Heidel A.J."/>
            <person name="Lawal H.M."/>
            <person name="Felder M."/>
            <person name="Schilde C."/>
            <person name="Helps N.R."/>
            <person name="Tunggal B."/>
            <person name="Rivero F."/>
            <person name="John U."/>
            <person name="Schleicher M."/>
            <person name="Eichinger L."/>
            <person name="Platzer M."/>
            <person name="Noegel A.A."/>
            <person name="Schaap P."/>
            <person name="Gloeckner G."/>
        </authorList>
    </citation>
    <scope>NUCLEOTIDE SEQUENCE [LARGE SCALE GENOMIC DNA]</scope>
    <source>
        <strain evidence="7">ATCC 26659 / Pp 5 / PN500</strain>
    </source>
</reference>
<dbReference type="InterPro" id="IPR004855">
    <property type="entry name" value="TFIIA_asu/bsu"/>
</dbReference>
<comment type="subcellular location">
    <subcellularLocation>
        <location evidence="1">Nucleus</location>
    </subcellularLocation>
</comment>
<dbReference type="GeneID" id="31360467"/>
<feature type="region of interest" description="Disordered" evidence="5">
    <location>
        <begin position="243"/>
        <end position="289"/>
    </location>
</feature>
<dbReference type="Gene3D" id="1.10.287.100">
    <property type="match status" value="1"/>
</dbReference>
<evidence type="ECO:0000256" key="1">
    <source>
        <dbReference type="ARBA" id="ARBA00004123"/>
    </source>
</evidence>
<keyword evidence="4" id="KW-0539">Nucleus</keyword>
<evidence type="ECO:0000256" key="3">
    <source>
        <dbReference type="ARBA" id="ARBA00023163"/>
    </source>
</evidence>
<feature type="region of interest" description="Disordered" evidence="5">
    <location>
        <begin position="46"/>
        <end position="215"/>
    </location>
</feature>
<dbReference type="Proteomes" id="UP000001396">
    <property type="component" value="Unassembled WGS sequence"/>
</dbReference>
<dbReference type="SMART" id="SM01371">
    <property type="entry name" value="TFIIA"/>
    <property type="match status" value="1"/>
</dbReference>
<dbReference type="CDD" id="cd07976">
    <property type="entry name" value="TFIIA_alpha_beta_like"/>
    <property type="match status" value="2"/>
</dbReference>
<accession>D3B937</accession>
<dbReference type="RefSeq" id="XP_020434193.1">
    <property type="nucleotide sequence ID" value="XM_020575877.1"/>
</dbReference>
<dbReference type="EMBL" id="ADBJ01000021">
    <property type="protein sequence ID" value="EFA82076.1"/>
    <property type="molecule type" value="Genomic_DNA"/>
</dbReference>
<gene>
    <name evidence="6" type="primary">gtf2a1</name>
    <name evidence="6" type="ORF">PPL_04981</name>
</gene>
<dbReference type="OMA" id="QKCTGEA"/>
<comment type="caution">
    <text evidence="6">The sequence shown here is derived from an EMBL/GenBank/DDBJ whole genome shotgun (WGS) entry which is preliminary data.</text>
</comment>
<keyword evidence="3" id="KW-0804">Transcription</keyword>
<dbReference type="AlphaFoldDB" id="D3B937"/>
<dbReference type="GO" id="GO:0006367">
    <property type="term" value="P:transcription initiation at RNA polymerase II promoter"/>
    <property type="evidence" value="ECO:0007669"/>
    <property type="project" value="InterPro"/>
</dbReference>
<dbReference type="PANTHER" id="PTHR12694">
    <property type="entry name" value="TRANSCRIPTION INITIATION FACTOR IIA SUBUNIT 1"/>
    <property type="match status" value="1"/>
</dbReference>
<evidence type="ECO:0000313" key="7">
    <source>
        <dbReference type="Proteomes" id="UP000001396"/>
    </source>
</evidence>
<evidence type="ECO:0000256" key="5">
    <source>
        <dbReference type="SAM" id="MobiDB-lite"/>
    </source>
</evidence>
<dbReference type="InterPro" id="IPR009088">
    <property type="entry name" value="TFIIA_b-brl"/>
</dbReference>
<dbReference type="PANTHER" id="PTHR12694:SF8">
    <property type="entry name" value="TRANSCRIPTION INITIATION FACTOR IIA SUBUNIT 1"/>
    <property type="match status" value="1"/>
</dbReference>
<dbReference type="GO" id="GO:0005672">
    <property type="term" value="C:transcription factor TFIIA complex"/>
    <property type="evidence" value="ECO:0007669"/>
    <property type="project" value="InterPro"/>
</dbReference>
<feature type="compositionally biased region" description="Acidic residues" evidence="5">
    <location>
        <begin position="280"/>
        <end position="289"/>
    </location>
</feature>
<proteinExistence type="inferred from homology"/>
<feature type="compositionally biased region" description="Polar residues" evidence="5">
    <location>
        <begin position="193"/>
        <end position="208"/>
    </location>
</feature>
<feature type="compositionally biased region" description="Low complexity" evidence="5">
    <location>
        <begin position="131"/>
        <end position="162"/>
    </location>
</feature>
<protein>
    <submittedName>
        <fullName evidence="6">Transcription factor IIA</fullName>
    </submittedName>
</protein>
<sequence length="339" mass="37302">MSVTSVYRYIIDDVIRNIRIEFVNEGLEDRIIAELQHMWESRLMQSGAVQEPTPPPSTTSTTTTAGTPVANISTAATTAANKDSSPTSTSTSNSPPNNNNSSSTTTTNTTPSSDITPEHVRSTLNTLRQFNNIPGAPITTTTTTTTTTNAPPPSAAANNNNNLPSNFGRPSQFMPPTRESGGLPHMELPAPGSSHSLRSIMNIPQNDGSSEEPPQHTKEYIDNLVLQKIKDRKQDIECSFSINIPQLDGNDDELDDDSLLEEHRPDNNNNNSNIESLGSDLDDDEDNDPDPVIEHFVLCQYEKVTRVKNKRKCNFKDGVMHLNGRDSLFHKANAEFVWK</sequence>
<dbReference type="Gene3D" id="2.30.18.10">
    <property type="entry name" value="Transcription factor IIA (TFIIA), beta-barrel domain"/>
    <property type="match status" value="1"/>
</dbReference>
<feature type="compositionally biased region" description="Low complexity" evidence="5">
    <location>
        <begin position="267"/>
        <end position="279"/>
    </location>
</feature>
<dbReference type="FunCoup" id="D3B937">
    <property type="interactions" value="11"/>
</dbReference>
<name>D3B937_HETP5</name>
<comment type="similarity">
    <text evidence="2">Belongs to the TFIIA subunit 1 family.</text>
</comment>
<keyword evidence="7" id="KW-1185">Reference proteome</keyword>
<dbReference type="SUPFAM" id="SSF50784">
    <property type="entry name" value="Transcription factor IIA (TFIIA), beta-barrel domain"/>
    <property type="match status" value="1"/>
</dbReference>
<organism evidence="6 7">
    <name type="scientific">Heterostelium pallidum (strain ATCC 26659 / Pp 5 / PN500)</name>
    <name type="common">Cellular slime mold</name>
    <name type="synonym">Polysphondylium pallidum</name>
    <dbReference type="NCBI Taxonomy" id="670386"/>
    <lineage>
        <taxon>Eukaryota</taxon>
        <taxon>Amoebozoa</taxon>
        <taxon>Evosea</taxon>
        <taxon>Eumycetozoa</taxon>
        <taxon>Dictyostelia</taxon>
        <taxon>Acytosteliales</taxon>
        <taxon>Acytosteliaceae</taxon>
        <taxon>Heterostelium</taxon>
    </lineage>
</organism>
<feature type="compositionally biased region" description="Low complexity" evidence="5">
    <location>
        <begin position="74"/>
        <end position="113"/>
    </location>
</feature>
<evidence type="ECO:0000313" key="6">
    <source>
        <dbReference type="EMBL" id="EFA82076.1"/>
    </source>
</evidence>
<dbReference type="InParanoid" id="D3B937"/>
<feature type="compositionally biased region" description="Acidic residues" evidence="5">
    <location>
        <begin position="249"/>
        <end position="259"/>
    </location>
</feature>
<dbReference type="SUPFAM" id="SSF47396">
    <property type="entry name" value="Transcription factor IIA (TFIIA), alpha-helical domain"/>
    <property type="match status" value="1"/>
</dbReference>